<feature type="transmembrane region" description="Helical" evidence="1">
    <location>
        <begin position="149"/>
        <end position="166"/>
    </location>
</feature>
<evidence type="ECO:0000256" key="1">
    <source>
        <dbReference type="SAM" id="Phobius"/>
    </source>
</evidence>
<feature type="transmembrane region" description="Helical" evidence="1">
    <location>
        <begin position="62"/>
        <end position="81"/>
    </location>
</feature>
<evidence type="ECO:0008006" key="4">
    <source>
        <dbReference type="Google" id="ProtNLM"/>
    </source>
</evidence>
<dbReference type="PANTHER" id="PTHR10790">
    <property type="entry name" value="TPR-DOMAIN CONTAINING PROTEIN"/>
    <property type="match status" value="1"/>
</dbReference>
<feature type="transmembrane region" description="Helical" evidence="1">
    <location>
        <begin position="559"/>
        <end position="579"/>
    </location>
</feature>
<comment type="caution">
    <text evidence="2">The sequence shown here is derived from an EMBL/GenBank/DDBJ whole genome shotgun (WGS) entry which is preliminary data.</text>
</comment>
<dbReference type="Proteomes" id="UP000614221">
    <property type="component" value="Unassembled WGS sequence"/>
</dbReference>
<reference evidence="2" key="2">
    <citation type="submission" date="2020-09" db="EMBL/GenBank/DDBJ databases">
        <authorList>
            <person name="Sun Q."/>
            <person name="Ohkuma M."/>
        </authorList>
    </citation>
    <scope>NUCLEOTIDE SEQUENCE</scope>
    <source>
        <strain evidence="2">JCM 19018</strain>
    </source>
</reference>
<reference evidence="2" key="1">
    <citation type="journal article" date="2014" name="Int. J. Syst. Evol. Microbiol.">
        <title>Complete genome sequence of Corynebacterium casei LMG S-19264T (=DSM 44701T), isolated from a smear-ripened cheese.</title>
        <authorList>
            <consortium name="US DOE Joint Genome Institute (JGI-PGF)"/>
            <person name="Walter F."/>
            <person name="Albersmeier A."/>
            <person name="Kalinowski J."/>
            <person name="Ruckert C."/>
        </authorList>
    </citation>
    <scope>NUCLEOTIDE SEQUENCE</scope>
    <source>
        <strain evidence="2">JCM 19018</strain>
    </source>
</reference>
<dbReference type="PANTHER" id="PTHR10790:SF51">
    <property type="entry name" value="TETRATRICOPEPTIDE REPEAT PROTEIN"/>
    <property type="match status" value="1"/>
</dbReference>
<accession>A0A830ESX0</accession>
<gene>
    <name evidence="2" type="ORF">GCM10009067_23620</name>
</gene>
<keyword evidence="1" id="KW-0812">Transmembrane</keyword>
<proteinExistence type="predicted"/>
<name>A0A830ESX0_9EURY</name>
<feature type="transmembrane region" description="Helical" evidence="1">
    <location>
        <begin position="298"/>
        <end position="319"/>
    </location>
</feature>
<keyword evidence="1" id="KW-1133">Transmembrane helix</keyword>
<feature type="transmembrane region" description="Helical" evidence="1">
    <location>
        <begin position="356"/>
        <end position="374"/>
    </location>
</feature>
<keyword evidence="1" id="KW-0472">Membrane</keyword>
<feature type="transmembrane region" description="Helical" evidence="1">
    <location>
        <begin position="172"/>
        <end position="193"/>
    </location>
</feature>
<dbReference type="AlphaFoldDB" id="A0A830ESX0"/>
<dbReference type="Pfam" id="PF10060">
    <property type="entry name" value="DUF2298"/>
    <property type="match status" value="1"/>
</dbReference>
<feature type="transmembrane region" description="Helical" evidence="1">
    <location>
        <begin position="591"/>
        <end position="614"/>
    </location>
</feature>
<dbReference type="NCBIfam" id="TIGR03662">
    <property type="entry name" value="Chlor_Arch_YYY"/>
    <property type="match status" value="1"/>
</dbReference>
<sequence length="773" mass="82697">MMEYGLLATWLVLYLLLLYAGGTVAGLLFPRFADRGLAFGVPVAVSILWLVTYFVGRLSLALGIWLGVAVLATATVAMWRVDSAPDLKAYAETAGVFTVAFLFVVGIRALDPAIVPIGGEKFLDFGLLQSLVRADSLPLKDMWFAGEPVAYYYGGHLIAAILTRITGTAGQFAYNLSLAGFYATLVTAAYGLAGAVASERGLPRRLAAGLTVFCIGFASNLSTPAKFVVWLLPGGLSQSVAERAGYELKGLAAGPDSFSYWDASRVIEDTAADFGTYEPGAALVIDEFPLFSWLNGDMHAHMMSTGFLLLAAALCFSYYQTPAAERRRRLALLFGALPAVAGIMAVTNTWSFPSMGGLALLTVTVAPADPTTLLPKTAGQRLRLNGPGQEGVRIGMGLVVASGVLALGLLWSLPFWLGPASGREIAVLPDRTSLIELLAVHGLFIAPFWLYLYAQTGRAVGRSTARIVGLVTVGTAALAATLDVAAVGLLVPLLVGAWLFARSPTLDRTVDAVPALADGGDRPVGFEAVLILAGAGLVFLVEFIFVRENIGRMNTVFKTYMQVWVLWGVAAGPVLAWLLTRWRPSGERGRAWTSVGVRAFVALLICSASLYGVFALSNHVDAAGEPTLDGLAYLDDDHPEEAEAIRWLGETTTGRPTIVTAAPADYEWDASEGKGASAPSSLTGLPTVAGWTHEAQYRNDTVYDRRVDDVETIYTGDASEQRRLLEAYDVRYVYVGPAERARYDEVTVDQLQGVTVAKRAGGVTIYQVRPEYF</sequence>
<dbReference type="InterPro" id="IPR018746">
    <property type="entry name" value="DUF2298"/>
</dbReference>
<dbReference type="EMBL" id="BMPD01000003">
    <property type="protein sequence ID" value="GGK70645.1"/>
    <property type="molecule type" value="Genomic_DNA"/>
</dbReference>
<feature type="transmembrane region" description="Helical" evidence="1">
    <location>
        <begin position="36"/>
        <end position="55"/>
    </location>
</feature>
<feature type="transmembrane region" description="Helical" evidence="1">
    <location>
        <begin position="437"/>
        <end position="455"/>
    </location>
</feature>
<feature type="transmembrane region" description="Helical" evidence="1">
    <location>
        <begin position="87"/>
        <end position="107"/>
    </location>
</feature>
<evidence type="ECO:0000313" key="3">
    <source>
        <dbReference type="Proteomes" id="UP000614221"/>
    </source>
</evidence>
<evidence type="ECO:0000313" key="2">
    <source>
        <dbReference type="EMBL" id="GGK70645.1"/>
    </source>
</evidence>
<protein>
    <recommendedName>
        <fullName evidence="4">Chlor_Arch_YYY domain-containing protein</fullName>
    </recommendedName>
</protein>
<feature type="transmembrane region" description="Helical" evidence="1">
    <location>
        <begin position="467"/>
        <end position="500"/>
    </location>
</feature>
<feature type="transmembrane region" description="Helical" evidence="1">
    <location>
        <begin position="331"/>
        <end position="350"/>
    </location>
</feature>
<feature type="transmembrane region" description="Helical" evidence="1">
    <location>
        <begin position="528"/>
        <end position="547"/>
    </location>
</feature>
<feature type="transmembrane region" description="Helical" evidence="1">
    <location>
        <begin position="394"/>
        <end position="417"/>
    </location>
</feature>
<organism evidence="2 3">
    <name type="scientific">Haloarcula sebkhae</name>
    <dbReference type="NCBI Taxonomy" id="932660"/>
    <lineage>
        <taxon>Archaea</taxon>
        <taxon>Methanobacteriati</taxon>
        <taxon>Methanobacteriota</taxon>
        <taxon>Stenosarchaea group</taxon>
        <taxon>Halobacteria</taxon>
        <taxon>Halobacteriales</taxon>
        <taxon>Haloarculaceae</taxon>
        <taxon>Haloarcula</taxon>
    </lineage>
</organism>